<evidence type="ECO:0000259" key="8">
    <source>
        <dbReference type="Pfam" id="PF20667"/>
    </source>
</evidence>
<organism evidence="9 10">
    <name type="scientific">Trichonephila clavata</name>
    <name type="common">Joro spider</name>
    <name type="synonym">Nephila clavata</name>
    <dbReference type="NCBI Taxonomy" id="2740835"/>
    <lineage>
        <taxon>Eukaryota</taxon>
        <taxon>Metazoa</taxon>
        <taxon>Ecdysozoa</taxon>
        <taxon>Arthropoda</taxon>
        <taxon>Chelicerata</taxon>
        <taxon>Arachnida</taxon>
        <taxon>Araneae</taxon>
        <taxon>Araneomorphae</taxon>
        <taxon>Entelegynae</taxon>
        <taxon>Araneoidea</taxon>
        <taxon>Nephilidae</taxon>
        <taxon>Trichonephila</taxon>
    </lineage>
</organism>
<evidence type="ECO:0000256" key="5">
    <source>
        <dbReference type="ARBA" id="ARBA00023054"/>
    </source>
</evidence>
<evidence type="ECO:0000256" key="6">
    <source>
        <dbReference type="ARBA" id="ARBA00031471"/>
    </source>
</evidence>
<dbReference type="Proteomes" id="UP000887116">
    <property type="component" value="Unassembled WGS sequence"/>
</dbReference>
<dbReference type="OrthoDB" id="125856at2759"/>
<accession>A0A8X6LQ21</accession>
<keyword evidence="10" id="KW-1185">Reference proteome</keyword>
<dbReference type="InterPro" id="IPR009976">
    <property type="entry name" value="Sec10-like"/>
</dbReference>
<name>A0A8X6LQ21_TRICU</name>
<comment type="similarity">
    <text evidence="1">Belongs to the SEC10 family.</text>
</comment>
<feature type="domain" description="Exocyst complex component Sec10 N-terminal" evidence="8">
    <location>
        <begin position="58"/>
        <end position="163"/>
    </location>
</feature>
<dbReference type="AlphaFoldDB" id="A0A8X6LQ21"/>
<proteinExistence type="inferred from homology"/>
<evidence type="ECO:0000313" key="10">
    <source>
        <dbReference type="Proteomes" id="UP000887116"/>
    </source>
</evidence>
<gene>
    <name evidence="9" type="primary">Sec10</name>
    <name evidence="9" type="ORF">TNCT_203201</name>
</gene>
<dbReference type="PANTHER" id="PTHR12100:SF0">
    <property type="entry name" value="EXOCYST COMPLEX COMPONENT 5"/>
    <property type="match status" value="1"/>
</dbReference>
<protein>
    <recommendedName>
        <fullName evidence="2">Exocyst complex component 5</fullName>
    </recommendedName>
    <alternativeName>
        <fullName evidence="6">Exocyst complex component Sec10</fullName>
    </alternativeName>
</protein>
<dbReference type="Pfam" id="PF07393">
    <property type="entry name" value="Sec10_HB"/>
    <property type="match status" value="1"/>
</dbReference>
<dbReference type="InterPro" id="IPR048625">
    <property type="entry name" value="Sec10_N"/>
</dbReference>
<keyword evidence="3" id="KW-0813">Transport</keyword>
<evidence type="ECO:0000256" key="1">
    <source>
        <dbReference type="ARBA" id="ARBA00006572"/>
    </source>
</evidence>
<dbReference type="GO" id="GO:0006893">
    <property type="term" value="P:Golgi to plasma membrane transport"/>
    <property type="evidence" value="ECO:0007669"/>
    <property type="project" value="TreeGrafter"/>
</dbReference>
<dbReference type="GO" id="GO:0006887">
    <property type="term" value="P:exocytosis"/>
    <property type="evidence" value="ECO:0007669"/>
    <property type="project" value="UniProtKB-KW"/>
</dbReference>
<evidence type="ECO:0000256" key="3">
    <source>
        <dbReference type="ARBA" id="ARBA00022448"/>
    </source>
</evidence>
<dbReference type="EMBL" id="BMAO01017440">
    <property type="protein sequence ID" value="GFR15669.1"/>
    <property type="molecule type" value="Genomic_DNA"/>
</dbReference>
<keyword evidence="4" id="KW-0268">Exocytosis</keyword>
<sequence>MSSGSRWGSRRKEEIDLNQLLSELDELFADEPFDPEDYVDRLSLRIGGIQSNGDNFEPSALHKAFGQAINHLQNYYETKQRQCGCLETICREEEKTHWEKTKELIEKNKEAYETFHELDERIDFVATKVVHLGDQLESVNTPRARAVEAQKLMNHFAELLSPEPIIDGVLNDRTKLFEAADIIQKLHLIAQELPSGKPKFEKARQRIAKKYDEIERELIDEFVKCHQVDNRAKMKEVAGILSNFKGYSQCVDAFIEQRQMTLPACGDILTRIVPSCAEALAVMKEVFNNPEQVMSKYILNIFHGKLQTHIKAELMDCGDPERYLEKFERLYSRTMKLTAELTSLKIGYDPSFLNKLTKNIFARYLENYITIEVRCLKDKCESTLNMYYNSKNHQKKQIHFGGIHDLRRDIQARIGSRTNIIGSVVDNYGGETFLSEEIAMNILQDCKKAFNRCQLLTKQPSELPGNTVLLFDVLLRYLFEEHVSYALELGLLAIPLAEPKSPPEIYFFDVIRQCNAIYHLFEKQFGDTIVPLVISTPKHGDCLQKKKKTIEEMESKLHTGLERCITSILGWVKFLLQSEQKKTDFKPESEMATFDADKSTAACSCVVKFITECVKKIKVTLDGKNVEAVLTELGTRLHRVILDHLQQFQYSSIGAMVVICDLNEYRRCVREFQIPLLNTLFETLHALCNLLVVEPSNLKQMCTVDQLACLDRTVLMNFVQLRADYKTAKLFHLKSPKALGKQEEVFTVCRFFFPVYALHNTNFLVSHLSRIIIG</sequence>
<evidence type="ECO:0000256" key="2">
    <source>
        <dbReference type="ARBA" id="ARBA00017524"/>
    </source>
</evidence>
<comment type="caution">
    <text evidence="9">The sequence shown here is derived from an EMBL/GenBank/DDBJ whole genome shotgun (WGS) entry which is preliminary data.</text>
</comment>
<evidence type="ECO:0000259" key="7">
    <source>
        <dbReference type="Pfam" id="PF07393"/>
    </source>
</evidence>
<dbReference type="GO" id="GO:0000145">
    <property type="term" value="C:exocyst"/>
    <property type="evidence" value="ECO:0007669"/>
    <property type="project" value="TreeGrafter"/>
</dbReference>
<feature type="domain" description="Exocyst complex component Sec10-like alpha-helical bundle" evidence="7">
    <location>
        <begin position="178"/>
        <end position="730"/>
    </location>
</feature>
<dbReference type="PANTHER" id="PTHR12100">
    <property type="entry name" value="SEC10"/>
    <property type="match status" value="1"/>
</dbReference>
<reference evidence="9" key="1">
    <citation type="submission" date="2020-07" db="EMBL/GenBank/DDBJ databases">
        <title>Multicomponent nature underlies the extraordinary mechanical properties of spider dragline silk.</title>
        <authorList>
            <person name="Kono N."/>
            <person name="Nakamura H."/>
            <person name="Mori M."/>
            <person name="Yoshida Y."/>
            <person name="Ohtoshi R."/>
            <person name="Malay A.D."/>
            <person name="Moran D.A.P."/>
            <person name="Tomita M."/>
            <person name="Numata K."/>
            <person name="Arakawa K."/>
        </authorList>
    </citation>
    <scope>NUCLEOTIDE SEQUENCE</scope>
</reference>
<dbReference type="Pfam" id="PF20667">
    <property type="entry name" value="Sec10_N"/>
    <property type="match status" value="1"/>
</dbReference>
<keyword evidence="5" id="KW-0175">Coiled coil</keyword>
<evidence type="ECO:0000256" key="4">
    <source>
        <dbReference type="ARBA" id="ARBA00022483"/>
    </source>
</evidence>
<evidence type="ECO:0000313" key="9">
    <source>
        <dbReference type="EMBL" id="GFR15669.1"/>
    </source>
</evidence>
<dbReference type="InterPro" id="IPR048627">
    <property type="entry name" value="Sec10_HB"/>
</dbReference>